<dbReference type="GeneID" id="105447521"/>
<dbReference type="OMA" id="DVIMKPA"/>
<evidence type="ECO:0000256" key="1">
    <source>
        <dbReference type="SAM" id="SignalP"/>
    </source>
</evidence>
<evidence type="ECO:0000313" key="3">
    <source>
        <dbReference type="EnsemblMetazoa" id="XP_030850070"/>
    </source>
</evidence>
<evidence type="ECO:0000313" key="4">
    <source>
        <dbReference type="Proteomes" id="UP000007110"/>
    </source>
</evidence>
<dbReference type="OrthoDB" id="188124at2759"/>
<reference evidence="3" key="2">
    <citation type="submission" date="2021-01" db="UniProtKB">
        <authorList>
            <consortium name="EnsemblMetazoa"/>
        </authorList>
    </citation>
    <scope>IDENTIFICATION</scope>
</reference>
<keyword evidence="1" id="KW-0732">Signal</keyword>
<keyword evidence="4" id="KW-1185">Reference proteome</keyword>
<feature type="chain" id="PRO_5029779192" description="Alpha/beta hydrolase fold-5 domain-containing protein" evidence="1">
    <location>
        <begin position="20"/>
        <end position="486"/>
    </location>
</feature>
<dbReference type="SUPFAM" id="SSF53474">
    <property type="entry name" value="alpha/beta-Hydrolases"/>
    <property type="match status" value="1"/>
</dbReference>
<dbReference type="InterPro" id="IPR029058">
    <property type="entry name" value="AB_hydrolase_fold"/>
</dbReference>
<dbReference type="RefSeq" id="XP_030850070.1">
    <property type="nucleotide sequence ID" value="XM_030994210.1"/>
</dbReference>
<dbReference type="Proteomes" id="UP000007110">
    <property type="component" value="Unassembled WGS sequence"/>
</dbReference>
<dbReference type="GO" id="GO:0016787">
    <property type="term" value="F:hydrolase activity"/>
    <property type="evidence" value="ECO:0007669"/>
    <property type="project" value="InterPro"/>
</dbReference>
<organism evidence="3 4">
    <name type="scientific">Strongylocentrotus purpuratus</name>
    <name type="common">Purple sea urchin</name>
    <dbReference type="NCBI Taxonomy" id="7668"/>
    <lineage>
        <taxon>Eukaryota</taxon>
        <taxon>Metazoa</taxon>
        <taxon>Echinodermata</taxon>
        <taxon>Eleutherozoa</taxon>
        <taxon>Echinozoa</taxon>
        <taxon>Echinoidea</taxon>
        <taxon>Euechinoidea</taxon>
        <taxon>Echinacea</taxon>
        <taxon>Camarodonta</taxon>
        <taxon>Echinidea</taxon>
        <taxon>Strongylocentrotidae</taxon>
        <taxon>Strongylocentrotus</taxon>
    </lineage>
</organism>
<evidence type="ECO:0000259" key="2">
    <source>
        <dbReference type="Pfam" id="PF12695"/>
    </source>
</evidence>
<dbReference type="Pfam" id="PF12695">
    <property type="entry name" value="Abhydrolase_5"/>
    <property type="match status" value="1"/>
</dbReference>
<dbReference type="EnsemblMetazoa" id="XM_030994210">
    <property type="protein sequence ID" value="XP_030850070"/>
    <property type="gene ID" value="LOC105447521"/>
</dbReference>
<proteinExistence type="predicted"/>
<name>A0A7M7PES7_STRPU</name>
<protein>
    <recommendedName>
        <fullName evidence="2">Alpha/beta hydrolase fold-5 domain-containing protein</fullName>
    </recommendedName>
</protein>
<dbReference type="Gene3D" id="3.40.50.1820">
    <property type="entry name" value="alpha/beta hydrolase"/>
    <property type="match status" value="1"/>
</dbReference>
<reference evidence="4" key="1">
    <citation type="submission" date="2015-02" db="EMBL/GenBank/DDBJ databases">
        <title>Genome sequencing for Strongylocentrotus purpuratus.</title>
        <authorList>
            <person name="Murali S."/>
            <person name="Liu Y."/>
            <person name="Vee V."/>
            <person name="English A."/>
            <person name="Wang M."/>
            <person name="Skinner E."/>
            <person name="Han Y."/>
            <person name="Muzny D.M."/>
            <person name="Worley K.C."/>
            <person name="Gibbs R.A."/>
        </authorList>
    </citation>
    <scope>NUCLEOTIDE SEQUENCE</scope>
</reference>
<dbReference type="AlphaFoldDB" id="A0A7M7PES7"/>
<feature type="signal peptide" evidence="1">
    <location>
        <begin position="1"/>
        <end position="19"/>
    </location>
</feature>
<dbReference type="InterPro" id="IPR029059">
    <property type="entry name" value="AB_hydrolase_5"/>
</dbReference>
<sequence length="486" mass="53398">MFGTFLVVFALVGPWGAHGLSAVVVEPVRDQGVEAALIVIPGAEIRGEAYLPLAESIQRESMLKLWVALTTDYIGDTPFPPQLTRAINIALDDLVSTGMPENTPIFFAGHSLGGTFLQSYVSRSPSVTKGVMLWASYLTGRLDDLAAYPTPIMHLSGDLDGQVKITRIAKPFRDLEALQLKDETALATKPVVVVEGVNHFQFASGDPPPAVVRGDISPDATATEAWTLLARVMRDFMSYNLDVDKETTFTNLAARHYETQLKMAPLTAAKDLEWNGTASTWISDAQELVAAFPADLATPVTIYNIGYTDQRQFEESKPAVVKDSDGMVIIATRSKAEFPRNPVDISSLMDSANEIAGKFKNQEAIKRIVKEDGYGDSATCRVINEEAYQYAYNAAPERVQSRYDSRGKQMVFRDDVNTSTGSQWVSSHVEYETQSDGSLEVTSGALYTNVTFPVASLAGMYYCKLMSPYRALEWMYVDSLRPVTTD</sequence>
<feature type="domain" description="Alpha/beta hydrolase fold-5" evidence="2">
    <location>
        <begin position="93"/>
        <end position="203"/>
    </location>
</feature>
<dbReference type="InParanoid" id="A0A7M7PES7"/>
<dbReference type="KEGG" id="spu:105447521"/>
<accession>A0A7M7PES7</accession>